<feature type="signal peptide" evidence="2">
    <location>
        <begin position="1"/>
        <end position="19"/>
    </location>
</feature>
<feature type="compositionally biased region" description="Pro residues" evidence="1">
    <location>
        <begin position="68"/>
        <end position="83"/>
    </location>
</feature>
<evidence type="ECO:0000313" key="4">
    <source>
        <dbReference type="Proteomes" id="UP000053989"/>
    </source>
</evidence>
<sequence length="117" mass="12485">MPKDHALLVIFLVQTPGSASSLFVHIPFRGPRATEPDAPHRQFFLPLSPFPTSLTAILHILANAPQHTYPPPPGVPPPAPPPATVQSGTAGGAQVENMWWDGMGNIRVGTFSHNLPS</sequence>
<dbReference type="Proteomes" id="UP000053989">
    <property type="component" value="Unassembled WGS sequence"/>
</dbReference>
<dbReference type="EMBL" id="KN822078">
    <property type="protein sequence ID" value="KIM59061.1"/>
    <property type="molecule type" value="Genomic_DNA"/>
</dbReference>
<gene>
    <name evidence="3" type="ORF">SCLCIDRAFT_27628</name>
</gene>
<organism evidence="3 4">
    <name type="scientific">Scleroderma citrinum Foug A</name>
    <dbReference type="NCBI Taxonomy" id="1036808"/>
    <lineage>
        <taxon>Eukaryota</taxon>
        <taxon>Fungi</taxon>
        <taxon>Dikarya</taxon>
        <taxon>Basidiomycota</taxon>
        <taxon>Agaricomycotina</taxon>
        <taxon>Agaricomycetes</taxon>
        <taxon>Agaricomycetidae</taxon>
        <taxon>Boletales</taxon>
        <taxon>Sclerodermatineae</taxon>
        <taxon>Sclerodermataceae</taxon>
        <taxon>Scleroderma</taxon>
    </lineage>
</organism>
<keyword evidence="4" id="KW-1185">Reference proteome</keyword>
<reference evidence="3 4" key="1">
    <citation type="submission" date="2014-04" db="EMBL/GenBank/DDBJ databases">
        <authorList>
            <consortium name="DOE Joint Genome Institute"/>
            <person name="Kuo A."/>
            <person name="Kohler A."/>
            <person name="Nagy L.G."/>
            <person name="Floudas D."/>
            <person name="Copeland A."/>
            <person name="Barry K.W."/>
            <person name="Cichocki N."/>
            <person name="Veneault-Fourrey C."/>
            <person name="LaButti K."/>
            <person name="Lindquist E.A."/>
            <person name="Lipzen A."/>
            <person name="Lundell T."/>
            <person name="Morin E."/>
            <person name="Murat C."/>
            <person name="Sun H."/>
            <person name="Tunlid A."/>
            <person name="Henrissat B."/>
            <person name="Grigoriev I.V."/>
            <person name="Hibbett D.S."/>
            <person name="Martin F."/>
            <person name="Nordberg H.P."/>
            <person name="Cantor M.N."/>
            <person name="Hua S.X."/>
        </authorList>
    </citation>
    <scope>NUCLEOTIDE SEQUENCE [LARGE SCALE GENOMIC DNA]</scope>
    <source>
        <strain evidence="3 4">Foug A</strain>
    </source>
</reference>
<evidence type="ECO:0000256" key="2">
    <source>
        <dbReference type="SAM" id="SignalP"/>
    </source>
</evidence>
<feature type="region of interest" description="Disordered" evidence="1">
    <location>
        <begin position="67"/>
        <end position="90"/>
    </location>
</feature>
<evidence type="ECO:0000313" key="3">
    <source>
        <dbReference type="EMBL" id="KIM59061.1"/>
    </source>
</evidence>
<feature type="chain" id="PRO_5002173937" evidence="2">
    <location>
        <begin position="20"/>
        <end position="117"/>
    </location>
</feature>
<dbReference type="AlphaFoldDB" id="A0A0C3DSX7"/>
<reference evidence="4" key="2">
    <citation type="submission" date="2015-01" db="EMBL/GenBank/DDBJ databases">
        <title>Evolutionary Origins and Diversification of the Mycorrhizal Mutualists.</title>
        <authorList>
            <consortium name="DOE Joint Genome Institute"/>
            <consortium name="Mycorrhizal Genomics Consortium"/>
            <person name="Kohler A."/>
            <person name="Kuo A."/>
            <person name="Nagy L.G."/>
            <person name="Floudas D."/>
            <person name="Copeland A."/>
            <person name="Barry K.W."/>
            <person name="Cichocki N."/>
            <person name="Veneault-Fourrey C."/>
            <person name="LaButti K."/>
            <person name="Lindquist E.A."/>
            <person name="Lipzen A."/>
            <person name="Lundell T."/>
            <person name="Morin E."/>
            <person name="Murat C."/>
            <person name="Riley R."/>
            <person name="Ohm R."/>
            <person name="Sun H."/>
            <person name="Tunlid A."/>
            <person name="Henrissat B."/>
            <person name="Grigoriev I.V."/>
            <person name="Hibbett D.S."/>
            <person name="Martin F."/>
        </authorList>
    </citation>
    <scope>NUCLEOTIDE SEQUENCE [LARGE SCALE GENOMIC DNA]</scope>
    <source>
        <strain evidence="4">Foug A</strain>
    </source>
</reference>
<proteinExistence type="predicted"/>
<dbReference type="HOGENOM" id="CLU_2086223_0_0_1"/>
<keyword evidence="2" id="KW-0732">Signal</keyword>
<evidence type="ECO:0000256" key="1">
    <source>
        <dbReference type="SAM" id="MobiDB-lite"/>
    </source>
</evidence>
<protein>
    <submittedName>
        <fullName evidence="3">Uncharacterized protein</fullName>
    </submittedName>
</protein>
<name>A0A0C3DSX7_9AGAM</name>
<accession>A0A0C3DSX7</accession>
<dbReference type="InParanoid" id="A0A0C3DSX7"/>